<evidence type="ECO:0000256" key="4">
    <source>
        <dbReference type="RuleBase" id="RU003719"/>
    </source>
</evidence>
<evidence type="ECO:0000256" key="2">
    <source>
        <dbReference type="ARBA" id="ARBA00023002"/>
    </source>
</evidence>
<reference evidence="7 8" key="1">
    <citation type="journal article" date="2015" name="Genome Announc.">
        <title>Complete genome sequences for 59 burkholderia isolates, both pathogenic and near neighbor.</title>
        <authorList>
            <person name="Johnson S.L."/>
            <person name="Bishop-Lilly K.A."/>
            <person name="Ladner J.T."/>
            <person name="Daligault H.E."/>
            <person name="Davenport K.W."/>
            <person name="Jaissle J."/>
            <person name="Frey K.G."/>
            <person name="Koroleva G.I."/>
            <person name="Bruce D.C."/>
            <person name="Coyne S.R."/>
            <person name="Broomall S.M."/>
            <person name="Li P.E."/>
            <person name="Teshima H."/>
            <person name="Gibbons H.S."/>
            <person name="Palacios G.F."/>
            <person name="Rosenzweig C.N."/>
            <person name="Redden C.L."/>
            <person name="Xu Y."/>
            <person name="Minogue T.D."/>
            <person name="Chain P.S."/>
        </authorList>
    </citation>
    <scope>NUCLEOTIDE SEQUENCE [LARGE SCALE GENOMIC DNA]</scope>
    <source>
        <strain evidence="7 8">ATCC BAA-463</strain>
    </source>
</reference>
<dbReference type="SUPFAM" id="SSF52283">
    <property type="entry name" value="Formate/glycerate dehydrogenase catalytic domain-like"/>
    <property type="match status" value="1"/>
</dbReference>
<evidence type="ECO:0000259" key="5">
    <source>
        <dbReference type="Pfam" id="PF00389"/>
    </source>
</evidence>
<dbReference type="InterPro" id="IPR036291">
    <property type="entry name" value="NAD(P)-bd_dom_sf"/>
</dbReference>
<dbReference type="CDD" id="cd12169">
    <property type="entry name" value="PGDH_like_1"/>
    <property type="match status" value="1"/>
</dbReference>
<keyword evidence="2 4" id="KW-0560">Oxidoreductase</keyword>
<dbReference type="InterPro" id="IPR006140">
    <property type="entry name" value="D-isomer_DH_NAD-bd"/>
</dbReference>
<dbReference type="Pfam" id="PF02826">
    <property type="entry name" value="2-Hacid_dh_C"/>
    <property type="match status" value="1"/>
</dbReference>
<dbReference type="Gene3D" id="3.40.50.720">
    <property type="entry name" value="NAD(P)-binding Rossmann-like Domain"/>
    <property type="match status" value="2"/>
</dbReference>
<dbReference type="RefSeq" id="WP_235429587.1">
    <property type="nucleotide sequence ID" value="NZ_CP010025.1"/>
</dbReference>
<dbReference type="GO" id="GO:0016616">
    <property type="term" value="F:oxidoreductase activity, acting on the CH-OH group of donors, NAD or NADP as acceptor"/>
    <property type="evidence" value="ECO:0007669"/>
    <property type="project" value="InterPro"/>
</dbReference>
<feature type="domain" description="D-isomer specific 2-hydroxyacid dehydrogenase catalytic" evidence="5">
    <location>
        <begin position="29"/>
        <end position="334"/>
    </location>
</feature>
<dbReference type="AlphaFoldDB" id="A0AAU8SSZ6"/>
<proteinExistence type="inferred from homology"/>
<evidence type="ECO:0000256" key="1">
    <source>
        <dbReference type="ARBA" id="ARBA00005854"/>
    </source>
</evidence>
<gene>
    <name evidence="7" type="ORF">OI25_7345</name>
</gene>
<comment type="similarity">
    <text evidence="1 4">Belongs to the D-isomer specific 2-hydroxyacid dehydrogenase family.</text>
</comment>
<dbReference type="PANTHER" id="PTHR42789">
    <property type="entry name" value="D-ISOMER SPECIFIC 2-HYDROXYACID DEHYDROGENASE FAMILY PROTEIN (AFU_ORTHOLOGUE AFUA_6G10090)"/>
    <property type="match status" value="1"/>
</dbReference>
<evidence type="ECO:0000313" key="7">
    <source>
        <dbReference type="EMBL" id="AJZ57041.1"/>
    </source>
</evidence>
<accession>A0AAU8SSZ6</accession>
<sequence length="344" mass="37680">MTATDTTMKIVVLDDFQDLVRHLDAFALLRERLPQADIVVHREWADCDDELVARLAGADIAVLIRERTRLTREVIERLPRLRVIVQTGRVARDSTAHIDIAACTERRIAIIEGESDGVSAAELTWALVLAARRRLPQYLRYMDQGSWQYSGLEDPTFPRGFGMGVSLDGATLGIWGYGRIGRILGRYGAAFGMKILVWGSERSRAAALADGFQSAPSREALFEQSDVLSVNLRQSDSTLAAVTYEDLSRMKPTGLFVNTSRAGVVAPGALVRALAQGRPGMAALDVYDTEPLPGDDPLRHLENCLCSPHLGYVEKNSYEILFGSAFRNLVTHLAAGERTAAGAP</sequence>
<dbReference type="GeneID" id="66513668"/>
<evidence type="ECO:0000313" key="8">
    <source>
        <dbReference type="Proteomes" id="UP000032614"/>
    </source>
</evidence>
<evidence type="ECO:0000256" key="3">
    <source>
        <dbReference type="ARBA" id="ARBA00023027"/>
    </source>
</evidence>
<dbReference type="EMBL" id="CP010025">
    <property type="protein sequence ID" value="AJZ57041.1"/>
    <property type="molecule type" value="Genomic_DNA"/>
</dbReference>
<name>A0AAU8SSZ6_9BURK</name>
<keyword evidence="3" id="KW-0520">NAD</keyword>
<feature type="domain" description="D-isomer specific 2-hydroxyacid dehydrogenase NAD-binding" evidence="6">
    <location>
        <begin position="126"/>
        <end position="311"/>
    </location>
</feature>
<dbReference type="Pfam" id="PF00389">
    <property type="entry name" value="2-Hacid_dh"/>
    <property type="match status" value="1"/>
</dbReference>
<dbReference type="KEGG" id="bfn:OI25_7345"/>
<organism evidence="7 8">
    <name type="scientific">Paraburkholderia fungorum</name>
    <dbReference type="NCBI Taxonomy" id="134537"/>
    <lineage>
        <taxon>Bacteria</taxon>
        <taxon>Pseudomonadati</taxon>
        <taxon>Pseudomonadota</taxon>
        <taxon>Betaproteobacteria</taxon>
        <taxon>Burkholderiales</taxon>
        <taxon>Burkholderiaceae</taxon>
        <taxon>Paraburkholderia</taxon>
    </lineage>
</organism>
<evidence type="ECO:0000259" key="6">
    <source>
        <dbReference type="Pfam" id="PF02826"/>
    </source>
</evidence>
<dbReference type="InterPro" id="IPR050857">
    <property type="entry name" value="D-2-hydroxyacid_DH"/>
</dbReference>
<dbReference type="PANTHER" id="PTHR42789:SF1">
    <property type="entry name" value="D-ISOMER SPECIFIC 2-HYDROXYACID DEHYDROGENASE FAMILY PROTEIN (AFU_ORTHOLOGUE AFUA_6G10090)"/>
    <property type="match status" value="1"/>
</dbReference>
<protein>
    <submittedName>
        <fullName evidence="7">D-isomer specific 2-hydroxyacid dehydrogenase, NAD binding domain protein</fullName>
    </submittedName>
</protein>
<dbReference type="InterPro" id="IPR006139">
    <property type="entry name" value="D-isomer_2_OHA_DH_cat_dom"/>
</dbReference>
<dbReference type="SUPFAM" id="SSF51735">
    <property type="entry name" value="NAD(P)-binding Rossmann-fold domains"/>
    <property type="match status" value="1"/>
</dbReference>
<dbReference type="Proteomes" id="UP000032614">
    <property type="component" value="Chromosome 3"/>
</dbReference>
<dbReference type="GO" id="GO:0051287">
    <property type="term" value="F:NAD binding"/>
    <property type="evidence" value="ECO:0007669"/>
    <property type="project" value="InterPro"/>
</dbReference>